<gene>
    <name evidence="3" type="ORF">QOZ93_000440</name>
</gene>
<sequence>MFLKYLYFRYTKIMKELDCRGLNCPIPVVNTKKYFDSIEEGEAQIIVDNEVAKNNLLKFANTNNFDTKAEEKNGDFYINMTKTKGCCCIEEVKNEKFTIAVGKDKLGDGDDVLGKTLIKSYMFALSEAAILPTDMLFFNGGVKLTIEESDVLESLKVLQEKGVKIQVCGTCLDFYQLKDKLTIGEISNMYSIVETMNSSDKIINL</sequence>
<dbReference type="Pfam" id="PF01206">
    <property type="entry name" value="TusA"/>
    <property type="match status" value="1"/>
</dbReference>
<organism evidence="3 4">
    <name type="scientific">Hathewaya limosa</name>
    <name type="common">Clostridium limosum</name>
    <dbReference type="NCBI Taxonomy" id="1536"/>
    <lineage>
        <taxon>Bacteria</taxon>
        <taxon>Bacillati</taxon>
        <taxon>Bacillota</taxon>
        <taxon>Clostridia</taxon>
        <taxon>Eubacteriales</taxon>
        <taxon>Clostridiaceae</taxon>
        <taxon>Hathewaya</taxon>
    </lineage>
</organism>
<evidence type="ECO:0000313" key="3">
    <source>
        <dbReference type="EMBL" id="MDQ0478731.1"/>
    </source>
</evidence>
<protein>
    <submittedName>
        <fullName evidence="3">Selenium metabolism protein YedF</fullName>
    </submittedName>
</protein>
<dbReference type="InterPro" id="IPR019870">
    <property type="entry name" value="Se_metab_YedF"/>
</dbReference>
<evidence type="ECO:0000259" key="2">
    <source>
        <dbReference type="PROSITE" id="PS01148"/>
    </source>
</evidence>
<dbReference type="NCBIfam" id="TIGR03527">
    <property type="entry name" value="selenium_YedF"/>
    <property type="match status" value="1"/>
</dbReference>
<dbReference type="CDD" id="cd03421">
    <property type="entry name" value="SirA_like_N"/>
    <property type="match status" value="1"/>
</dbReference>
<comment type="caution">
    <text evidence="3">The sequence shown here is derived from an EMBL/GenBank/DDBJ whole genome shotgun (WGS) entry which is preliminary data.</text>
</comment>
<feature type="domain" description="UPF0033" evidence="2">
    <location>
        <begin position="17"/>
        <end position="41"/>
    </location>
</feature>
<dbReference type="InterPro" id="IPR027396">
    <property type="entry name" value="DsrEFH-like"/>
</dbReference>
<reference evidence="3 4" key="1">
    <citation type="submission" date="2023-07" db="EMBL/GenBank/DDBJ databases">
        <title>Genomic Encyclopedia of Type Strains, Phase IV (KMG-IV): sequencing the most valuable type-strain genomes for metagenomic binning, comparative biology and taxonomic classification.</title>
        <authorList>
            <person name="Goeker M."/>
        </authorList>
    </citation>
    <scope>NUCLEOTIDE SEQUENCE [LARGE SCALE GENOMIC DNA]</scope>
    <source>
        <strain evidence="3 4">DSM 1400</strain>
    </source>
</reference>
<dbReference type="PANTHER" id="PTHR33279">
    <property type="entry name" value="SULFUR CARRIER PROTEIN YEDF-RELATED"/>
    <property type="match status" value="1"/>
</dbReference>
<evidence type="ECO:0000256" key="1">
    <source>
        <dbReference type="ARBA" id="ARBA00008984"/>
    </source>
</evidence>
<dbReference type="SUPFAM" id="SSF64307">
    <property type="entry name" value="SirA-like"/>
    <property type="match status" value="1"/>
</dbReference>
<name>A0ABU0JNS2_HATLI</name>
<proteinExistence type="inferred from homology"/>
<dbReference type="Pfam" id="PF02635">
    <property type="entry name" value="DsrE"/>
    <property type="match status" value="1"/>
</dbReference>
<keyword evidence="4" id="KW-1185">Reference proteome</keyword>
<comment type="similarity">
    <text evidence="1">Belongs to the sulfur carrier protein TusA family.</text>
</comment>
<evidence type="ECO:0000313" key="4">
    <source>
        <dbReference type="Proteomes" id="UP001224418"/>
    </source>
</evidence>
<accession>A0ABU0JNS2</accession>
<dbReference type="EMBL" id="JAUSWN010000002">
    <property type="protein sequence ID" value="MDQ0478731.1"/>
    <property type="molecule type" value="Genomic_DNA"/>
</dbReference>
<dbReference type="PANTHER" id="PTHR33279:SF6">
    <property type="entry name" value="SULFUR CARRIER PROTEIN YEDF-RELATED"/>
    <property type="match status" value="1"/>
</dbReference>
<dbReference type="PROSITE" id="PS01148">
    <property type="entry name" value="UPF0033"/>
    <property type="match status" value="1"/>
</dbReference>
<dbReference type="InterPro" id="IPR001455">
    <property type="entry name" value="TusA-like"/>
</dbReference>
<dbReference type="Proteomes" id="UP001224418">
    <property type="component" value="Unassembled WGS sequence"/>
</dbReference>
<dbReference type="Gene3D" id="3.30.110.40">
    <property type="entry name" value="TusA-like domain"/>
    <property type="match status" value="1"/>
</dbReference>
<dbReference type="InterPro" id="IPR003787">
    <property type="entry name" value="Sulphur_relay_DsrE/F-like"/>
</dbReference>
<dbReference type="InterPro" id="IPR036868">
    <property type="entry name" value="TusA-like_sf"/>
</dbReference>
<dbReference type="SUPFAM" id="SSF75169">
    <property type="entry name" value="DsrEFH-like"/>
    <property type="match status" value="1"/>
</dbReference>